<protein>
    <recommendedName>
        <fullName evidence="2">DUF8216 domain-containing protein</fullName>
    </recommendedName>
</protein>
<dbReference type="InterPro" id="IPR058529">
    <property type="entry name" value="DUF8216"/>
</dbReference>
<keyword evidence="3" id="KW-0614">Plasmid</keyword>
<feature type="domain" description="DUF8216" evidence="2">
    <location>
        <begin position="1"/>
        <end position="115"/>
    </location>
</feature>
<proteinExistence type="predicted"/>
<dbReference type="AlphaFoldDB" id="A0A8T8E8Q9"/>
<geneLocation type="plasmid" evidence="3 4">
    <name>pHTS96</name>
</geneLocation>
<evidence type="ECO:0000259" key="2">
    <source>
        <dbReference type="Pfam" id="PF26651"/>
    </source>
</evidence>
<keyword evidence="1" id="KW-0472">Membrane</keyword>
<name>A0A8T8E8Q9_9EURY</name>
<keyword evidence="1" id="KW-0812">Transmembrane</keyword>
<sequence>MPAPTGSDGVGRAIQEVFVPPVGVFMIVVFIKEFVGPVVAGLVYLLMLAGIFLGIYTSAKYWNISYTTGFVLSGIVLIWMSPGIISTVIHPVFGLLGTLIGIVFLGGMALLLIEKSGLDDMLKR</sequence>
<feature type="transmembrane region" description="Helical" evidence="1">
    <location>
        <begin position="62"/>
        <end position="80"/>
    </location>
</feature>
<evidence type="ECO:0000256" key="1">
    <source>
        <dbReference type="SAM" id="Phobius"/>
    </source>
</evidence>
<dbReference type="OrthoDB" id="206479at2157"/>
<dbReference type="EMBL" id="CP069193">
    <property type="protein sequence ID" value="QRV18033.1"/>
    <property type="molecule type" value="Genomic_DNA"/>
</dbReference>
<keyword evidence="4" id="KW-1185">Reference proteome</keyword>
<dbReference type="Proteomes" id="UP000637819">
    <property type="component" value="Plasmid pHTS96"/>
</dbReference>
<feature type="transmembrane region" description="Helical" evidence="1">
    <location>
        <begin position="92"/>
        <end position="113"/>
    </location>
</feature>
<dbReference type="Pfam" id="PF26651">
    <property type="entry name" value="DUF8216"/>
    <property type="match status" value="1"/>
</dbReference>
<evidence type="ECO:0000313" key="4">
    <source>
        <dbReference type="Proteomes" id="UP000637819"/>
    </source>
</evidence>
<reference evidence="3 4" key="1">
    <citation type="submission" date="2021-01" db="EMBL/GenBank/DDBJ databases">
        <title>Genome Sequence and Methylation Pattern of Haloterrigena salifodinae BOL5-1, An Extremely Halophilic Archaeon from a Bolivian Salt Mine.</title>
        <authorList>
            <person name="DasSarma P."/>
            <person name="Anton B.P."/>
            <person name="DasSarma S.L."/>
            <person name="von Ehrenheim H.A.L."/>
            <person name="Martinez F.L."/>
            <person name="Guzman D."/>
            <person name="Roberts R.J."/>
            <person name="DasSarma S."/>
        </authorList>
    </citation>
    <scope>NUCLEOTIDE SEQUENCE [LARGE SCALE GENOMIC DNA]</scope>
    <source>
        <strain evidence="3 4">BOL5-1</strain>
        <plasmid evidence="3 4">pHTS96</plasmid>
    </source>
</reference>
<keyword evidence="1" id="KW-1133">Transmembrane helix</keyword>
<feature type="transmembrane region" description="Helical" evidence="1">
    <location>
        <begin position="38"/>
        <end position="56"/>
    </location>
</feature>
<organism evidence="3 4">
    <name type="scientific">Haloterrigena salifodinae</name>
    <dbReference type="NCBI Taxonomy" id="2675099"/>
    <lineage>
        <taxon>Archaea</taxon>
        <taxon>Methanobacteriati</taxon>
        <taxon>Methanobacteriota</taxon>
        <taxon>Stenosarchaea group</taxon>
        <taxon>Halobacteria</taxon>
        <taxon>Halobacteriales</taxon>
        <taxon>Natrialbaceae</taxon>
        <taxon>Haloterrigena</taxon>
    </lineage>
</organism>
<evidence type="ECO:0000313" key="3">
    <source>
        <dbReference type="EMBL" id="QRV18033.1"/>
    </source>
</evidence>
<dbReference type="RefSeq" id="WP_204749938.1">
    <property type="nucleotide sequence ID" value="NZ_CP069193.1"/>
</dbReference>
<accession>A0A8T8E8Q9</accession>
<dbReference type="KEGG" id="hsal:JMJ58_24645"/>
<gene>
    <name evidence="3" type="ORF">JMJ58_24645</name>
</gene>
<dbReference type="GeneID" id="62878387"/>